<dbReference type="EMBL" id="LR796162">
    <property type="protein sequence ID" value="CAB4122733.1"/>
    <property type="molecule type" value="Genomic_DNA"/>
</dbReference>
<feature type="compositionally biased region" description="Basic and acidic residues" evidence="1">
    <location>
        <begin position="123"/>
        <end position="136"/>
    </location>
</feature>
<sequence>MTTPAAEALYQAQHNFEHQHKGNAVFNPHDKPVNELPVIYGFNNGGSTGWLSAVLIAEDGTELGGHVCSHEVYMRHDLGILEGTRSDRHETFREHYPDGYRMEFVGYADVKKHEGLAAAFAKHDAKQEPKGDHPKVEITVGVTA</sequence>
<proteinExistence type="predicted"/>
<protein>
    <submittedName>
        <fullName evidence="2">Uncharacterized protein</fullName>
    </submittedName>
</protein>
<organism evidence="2">
    <name type="scientific">uncultured Caudovirales phage</name>
    <dbReference type="NCBI Taxonomy" id="2100421"/>
    <lineage>
        <taxon>Viruses</taxon>
        <taxon>Duplodnaviria</taxon>
        <taxon>Heunggongvirae</taxon>
        <taxon>Uroviricota</taxon>
        <taxon>Caudoviricetes</taxon>
        <taxon>Peduoviridae</taxon>
        <taxon>Maltschvirus</taxon>
        <taxon>Maltschvirus maltsch</taxon>
    </lineage>
</organism>
<evidence type="ECO:0000313" key="2">
    <source>
        <dbReference type="EMBL" id="CAB4122733.1"/>
    </source>
</evidence>
<accession>A0A6J5KNF3</accession>
<reference evidence="2" key="1">
    <citation type="submission" date="2020-04" db="EMBL/GenBank/DDBJ databases">
        <authorList>
            <person name="Chiriac C."/>
            <person name="Salcher M."/>
            <person name="Ghai R."/>
            <person name="Kavagutti S V."/>
        </authorList>
    </citation>
    <scope>NUCLEOTIDE SEQUENCE</scope>
</reference>
<evidence type="ECO:0000256" key="1">
    <source>
        <dbReference type="SAM" id="MobiDB-lite"/>
    </source>
</evidence>
<name>A0A6J5KNF3_9CAUD</name>
<feature type="region of interest" description="Disordered" evidence="1">
    <location>
        <begin position="123"/>
        <end position="144"/>
    </location>
</feature>
<gene>
    <name evidence="2" type="ORF">UFOVP33_44</name>
</gene>